<keyword evidence="4" id="KW-0961">Cell wall biogenesis/degradation</keyword>
<dbReference type="InterPro" id="IPR036505">
    <property type="entry name" value="Amidase/PGRP_sf"/>
</dbReference>
<proteinExistence type="predicted"/>
<dbReference type="InterPro" id="IPR002502">
    <property type="entry name" value="Amidase_domain"/>
</dbReference>
<sequence length="210" mass="24313">MKENFKRLKVGRMKTMDEKFKIERRMSPNKYNGRNGWKPDMIVSHITEGDFESSVSWLCNPESQVSSHFVVAKDGRVMQLVELTDSAWCNGTSTDIKNSNHYSISTLEQVKARKTNANYYTISIEHEGFSNQGQGKLTDIQLEATIWLHKYIVDEVKRIYGVDIPLDREHIVGHYQIDPIRKSFCPGQNFQFEEILKALREHVANMALDK</sequence>
<dbReference type="OrthoDB" id="9794294at2"/>
<dbReference type="Proteomes" id="UP000184442">
    <property type="component" value="Unassembled WGS sequence"/>
</dbReference>
<protein>
    <recommendedName>
        <fullName evidence="2">N-acetylmuramoyl-L-alanine amidase</fullName>
        <ecNumber evidence="2">3.5.1.28</ecNumber>
    </recommendedName>
</protein>
<organism evidence="6 7">
    <name type="scientific">Lutispora thermophila DSM 19022</name>
    <dbReference type="NCBI Taxonomy" id="1122184"/>
    <lineage>
        <taxon>Bacteria</taxon>
        <taxon>Bacillati</taxon>
        <taxon>Bacillota</taxon>
        <taxon>Clostridia</taxon>
        <taxon>Lutisporales</taxon>
        <taxon>Lutisporaceae</taxon>
        <taxon>Lutispora</taxon>
    </lineage>
</organism>
<dbReference type="AlphaFoldDB" id="A0A1M6IVU8"/>
<evidence type="ECO:0000313" key="6">
    <source>
        <dbReference type="EMBL" id="SHJ38566.1"/>
    </source>
</evidence>
<evidence type="ECO:0000256" key="3">
    <source>
        <dbReference type="ARBA" id="ARBA00022801"/>
    </source>
</evidence>
<dbReference type="GO" id="GO:0071555">
    <property type="term" value="P:cell wall organization"/>
    <property type="evidence" value="ECO:0007669"/>
    <property type="project" value="UniProtKB-KW"/>
</dbReference>
<dbReference type="InterPro" id="IPR051206">
    <property type="entry name" value="NAMLAA_amidase_2"/>
</dbReference>
<gene>
    <name evidence="6" type="ORF">SAMN02745176_03415</name>
</gene>
<accession>A0A1M6IVU8</accession>
<dbReference type="GO" id="GO:0009254">
    <property type="term" value="P:peptidoglycan turnover"/>
    <property type="evidence" value="ECO:0007669"/>
    <property type="project" value="TreeGrafter"/>
</dbReference>
<dbReference type="Gene3D" id="3.40.80.10">
    <property type="entry name" value="Peptidoglycan recognition protein-like"/>
    <property type="match status" value="1"/>
</dbReference>
<evidence type="ECO:0000256" key="1">
    <source>
        <dbReference type="ARBA" id="ARBA00001561"/>
    </source>
</evidence>
<evidence type="ECO:0000256" key="4">
    <source>
        <dbReference type="ARBA" id="ARBA00023316"/>
    </source>
</evidence>
<dbReference type="STRING" id="1122184.SAMN02745176_03415"/>
<dbReference type="EMBL" id="FQZS01000040">
    <property type="protein sequence ID" value="SHJ38566.1"/>
    <property type="molecule type" value="Genomic_DNA"/>
</dbReference>
<feature type="domain" description="N-acetylmuramoyl-L-alanine amidase" evidence="5">
    <location>
        <begin position="26"/>
        <end position="187"/>
    </location>
</feature>
<evidence type="ECO:0000256" key="2">
    <source>
        <dbReference type="ARBA" id="ARBA00011901"/>
    </source>
</evidence>
<evidence type="ECO:0000313" key="7">
    <source>
        <dbReference type="Proteomes" id="UP000184442"/>
    </source>
</evidence>
<reference evidence="6 7" key="1">
    <citation type="submission" date="2016-11" db="EMBL/GenBank/DDBJ databases">
        <authorList>
            <person name="Jaros S."/>
            <person name="Januszkiewicz K."/>
            <person name="Wedrychowicz H."/>
        </authorList>
    </citation>
    <scope>NUCLEOTIDE SEQUENCE [LARGE SCALE GENOMIC DNA]</scope>
    <source>
        <strain evidence="6 7">DSM 19022</strain>
    </source>
</reference>
<dbReference type="SMART" id="SM00644">
    <property type="entry name" value="Ami_2"/>
    <property type="match status" value="1"/>
</dbReference>
<dbReference type="EC" id="3.5.1.28" evidence="2"/>
<keyword evidence="7" id="KW-1185">Reference proteome</keyword>
<keyword evidence="3" id="KW-0378">Hydrolase</keyword>
<dbReference type="GO" id="GO:0009253">
    <property type="term" value="P:peptidoglycan catabolic process"/>
    <property type="evidence" value="ECO:0007669"/>
    <property type="project" value="InterPro"/>
</dbReference>
<comment type="catalytic activity">
    <reaction evidence="1">
        <text>Hydrolyzes the link between N-acetylmuramoyl residues and L-amino acid residues in certain cell-wall glycopeptides.</text>
        <dbReference type="EC" id="3.5.1.28"/>
    </reaction>
</comment>
<dbReference type="SUPFAM" id="SSF55846">
    <property type="entry name" value="N-acetylmuramoyl-L-alanine amidase-like"/>
    <property type="match status" value="1"/>
</dbReference>
<dbReference type="Pfam" id="PF01510">
    <property type="entry name" value="Amidase_2"/>
    <property type="match status" value="1"/>
</dbReference>
<dbReference type="PANTHER" id="PTHR30417">
    <property type="entry name" value="N-ACETYLMURAMOYL-L-ALANINE AMIDASE AMID"/>
    <property type="match status" value="1"/>
</dbReference>
<dbReference type="PANTHER" id="PTHR30417:SF1">
    <property type="entry name" value="N-ACETYLMURAMOYL-L-ALANINE AMIDASE AMID"/>
    <property type="match status" value="1"/>
</dbReference>
<dbReference type="CDD" id="cd06583">
    <property type="entry name" value="PGRP"/>
    <property type="match status" value="1"/>
</dbReference>
<dbReference type="GO" id="GO:0008745">
    <property type="term" value="F:N-acetylmuramoyl-L-alanine amidase activity"/>
    <property type="evidence" value="ECO:0007669"/>
    <property type="project" value="UniProtKB-EC"/>
</dbReference>
<evidence type="ECO:0000259" key="5">
    <source>
        <dbReference type="SMART" id="SM00644"/>
    </source>
</evidence>
<name>A0A1M6IVU8_9FIRM</name>